<dbReference type="PIRSF" id="PIRSF008502">
    <property type="entry name" value="UCP008502"/>
    <property type="match status" value="1"/>
</dbReference>
<dbReference type="RefSeq" id="WP_060516230.1">
    <property type="nucleotide sequence ID" value="NZ_CAXURO020000001.1"/>
</dbReference>
<dbReference type="OrthoDB" id="9806494at2"/>
<dbReference type="Pfam" id="PF08002">
    <property type="entry name" value="DUF1697"/>
    <property type="match status" value="1"/>
</dbReference>
<name>A0A9Q9DA53_ENSAD</name>
<dbReference type="AlphaFoldDB" id="A0A9Q9DA53"/>
<evidence type="ECO:0000313" key="2">
    <source>
        <dbReference type="Proteomes" id="UP001055460"/>
    </source>
</evidence>
<dbReference type="SUPFAM" id="SSF160379">
    <property type="entry name" value="SP0830-like"/>
    <property type="match status" value="1"/>
</dbReference>
<organism evidence="1 2">
    <name type="scientific">Ensifer adhaerens</name>
    <name type="common">Sinorhizobium morelense</name>
    <dbReference type="NCBI Taxonomy" id="106592"/>
    <lineage>
        <taxon>Bacteria</taxon>
        <taxon>Pseudomonadati</taxon>
        <taxon>Pseudomonadota</taxon>
        <taxon>Alphaproteobacteria</taxon>
        <taxon>Hyphomicrobiales</taxon>
        <taxon>Rhizobiaceae</taxon>
        <taxon>Sinorhizobium/Ensifer group</taxon>
        <taxon>Ensifer</taxon>
    </lineage>
</organism>
<dbReference type="PANTHER" id="PTHR36439:SF1">
    <property type="entry name" value="DUF1697 DOMAIN-CONTAINING PROTEIN"/>
    <property type="match status" value="1"/>
</dbReference>
<gene>
    <name evidence="1" type="ORF">NE863_03345</name>
</gene>
<protein>
    <submittedName>
        <fullName evidence="1">DUF1697 domain-containing protein</fullName>
    </submittedName>
</protein>
<reference evidence="1" key="1">
    <citation type="submission" date="2022-06" db="EMBL/GenBank/DDBJ databases">
        <title>Physiological and biochemical characterization and genomic elucidation of a strain of the genus Ensifer adhaerens M8 that combines arsenic oxidation and chromium reduction.</title>
        <authorList>
            <person name="Li X."/>
            <person name="Yu c."/>
        </authorList>
    </citation>
    <scope>NUCLEOTIDE SEQUENCE</scope>
    <source>
        <strain evidence="1">M8</strain>
    </source>
</reference>
<evidence type="ECO:0000313" key="1">
    <source>
        <dbReference type="EMBL" id="USJ24040.1"/>
    </source>
</evidence>
<dbReference type="PANTHER" id="PTHR36439">
    <property type="entry name" value="BLL4334 PROTEIN"/>
    <property type="match status" value="1"/>
</dbReference>
<dbReference type="Proteomes" id="UP001055460">
    <property type="component" value="Chromosome"/>
</dbReference>
<dbReference type="Gene3D" id="3.30.70.1280">
    <property type="entry name" value="SP0830-like domains"/>
    <property type="match status" value="1"/>
</dbReference>
<accession>A0A9Q9DA53</accession>
<proteinExistence type="predicted"/>
<sequence length="172" mass="17926">MPVHVALLRAVNVGGTGSLPMADLKAICEGLGFADVKTYIQSGNVLFRSDLPAADAAAMLDSALQEKLGKAPGVMIRTGAQLQAIADQAPFPDAKPNLLLVVFLREPAPSDALDKLVAPDGEEAQVAGAEIYIHFPNGSGRSKFKLPAAKPGTARNLNTVRKLAALALEMEG</sequence>
<dbReference type="EMBL" id="CP098807">
    <property type="protein sequence ID" value="USJ24040.1"/>
    <property type="molecule type" value="Genomic_DNA"/>
</dbReference>
<dbReference type="InterPro" id="IPR012545">
    <property type="entry name" value="DUF1697"/>
</dbReference>